<feature type="non-terminal residue" evidence="1">
    <location>
        <position position="1"/>
    </location>
</feature>
<dbReference type="SUPFAM" id="SSF56672">
    <property type="entry name" value="DNA/RNA polymerases"/>
    <property type="match status" value="1"/>
</dbReference>
<keyword evidence="2" id="KW-1185">Reference proteome</keyword>
<sequence length="101" mass="11654">DTEEEHLERLQTVVERITAAGLKLNLKKCQFGQFQVGSLEGLYTLRDSRGRPDRIAFEGRLVTAAGVLWVQRQRSHYRDKRVPLMGLHYDLTKSKFGLIKI</sequence>
<evidence type="ECO:0000313" key="2">
    <source>
        <dbReference type="Proteomes" id="UP001434883"/>
    </source>
</evidence>
<gene>
    <name evidence="1" type="ORF">XENOCAPTIV_031041</name>
</gene>
<organism evidence="1 2">
    <name type="scientific">Xenoophorus captivus</name>
    <dbReference type="NCBI Taxonomy" id="1517983"/>
    <lineage>
        <taxon>Eukaryota</taxon>
        <taxon>Metazoa</taxon>
        <taxon>Chordata</taxon>
        <taxon>Craniata</taxon>
        <taxon>Vertebrata</taxon>
        <taxon>Euteleostomi</taxon>
        <taxon>Actinopterygii</taxon>
        <taxon>Neopterygii</taxon>
        <taxon>Teleostei</taxon>
        <taxon>Neoteleostei</taxon>
        <taxon>Acanthomorphata</taxon>
        <taxon>Ovalentaria</taxon>
        <taxon>Atherinomorphae</taxon>
        <taxon>Cyprinodontiformes</taxon>
        <taxon>Goodeidae</taxon>
        <taxon>Xenoophorus</taxon>
    </lineage>
</organism>
<dbReference type="InterPro" id="IPR043502">
    <property type="entry name" value="DNA/RNA_pol_sf"/>
</dbReference>
<comment type="caution">
    <text evidence="1">The sequence shown here is derived from an EMBL/GenBank/DDBJ whole genome shotgun (WGS) entry which is preliminary data.</text>
</comment>
<proteinExistence type="predicted"/>
<dbReference type="Proteomes" id="UP001434883">
    <property type="component" value="Unassembled WGS sequence"/>
</dbReference>
<name>A0ABV0QYI7_9TELE</name>
<reference evidence="1 2" key="1">
    <citation type="submission" date="2021-06" db="EMBL/GenBank/DDBJ databases">
        <authorList>
            <person name="Palmer J.M."/>
        </authorList>
    </citation>
    <scope>NUCLEOTIDE SEQUENCE [LARGE SCALE GENOMIC DNA]</scope>
    <source>
        <strain evidence="1 2">XC_2019</strain>
        <tissue evidence="1">Muscle</tissue>
    </source>
</reference>
<dbReference type="EMBL" id="JAHRIN010026206">
    <property type="protein sequence ID" value="MEQ2200558.1"/>
    <property type="molecule type" value="Genomic_DNA"/>
</dbReference>
<evidence type="ECO:0000313" key="1">
    <source>
        <dbReference type="EMBL" id="MEQ2200558.1"/>
    </source>
</evidence>
<dbReference type="Gene3D" id="3.30.70.270">
    <property type="match status" value="1"/>
</dbReference>
<accession>A0ABV0QYI7</accession>
<dbReference type="InterPro" id="IPR043128">
    <property type="entry name" value="Rev_trsase/Diguanyl_cyclase"/>
</dbReference>
<protein>
    <recommendedName>
        <fullName evidence="3">Reverse transcriptase</fullName>
    </recommendedName>
</protein>
<evidence type="ECO:0008006" key="3">
    <source>
        <dbReference type="Google" id="ProtNLM"/>
    </source>
</evidence>